<evidence type="ECO:0000259" key="4">
    <source>
        <dbReference type="Pfam" id="PF09273"/>
    </source>
</evidence>
<protein>
    <recommendedName>
        <fullName evidence="4">Rubisco LSMT substrate-binding domain-containing protein</fullName>
    </recommendedName>
</protein>
<evidence type="ECO:0000256" key="1">
    <source>
        <dbReference type="ARBA" id="ARBA00022603"/>
    </source>
</evidence>
<reference evidence="5" key="1">
    <citation type="journal article" date="2023" name="Nat. Commun.">
        <title>Diploid and tetraploid genomes of Acorus and the evolution of monocots.</title>
        <authorList>
            <person name="Ma L."/>
            <person name="Liu K.W."/>
            <person name="Li Z."/>
            <person name="Hsiao Y.Y."/>
            <person name="Qi Y."/>
            <person name="Fu T."/>
            <person name="Tang G.D."/>
            <person name="Zhang D."/>
            <person name="Sun W.H."/>
            <person name="Liu D.K."/>
            <person name="Li Y."/>
            <person name="Chen G.Z."/>
            <person name="Liu X.D."/>
            <person name="Liao X.Y."/>
            <person name="Jiang Y.T."/>
            <person name="Yu X."/>
            <person name="Hao Y."/>
            <person name="Huang J."/>
            <person name="Zhao X.W."/>
            <person name="Ke S."/>
            <person name="Chen Y.Y."/>
            <person name="Wu W.L."/>
            <person name="Hsu J.L."/>
            <person name="Lin Y.F."/>
            <person name="Huang M.D."/>
            <person name="Li C.Y."/>
            <person name="Huang L."/>
            <person name="Wang Z.W."/>
            <person name="Zhao X."/>
            <person name="Zhong W.Y."/>
            <person name="Peng D.H."/>
            <person name="Ahmad S."/>
            <person name="Lan S."/>
            <person name="Zhang J.S."/>
            <person name="Tsai W.C."/>
            <person name="Van de Peer Y."/>
            <person name="Liu Z.J."/>
        </authorList>
    </citation>
    <scope>NUCLEOTIDE SEQUENCE</scope>
    <source>
        <strain evidence="5">CP</strain>
    </source>
</reference>
<evidence type="ECO:0000313" key="6">
    <source>
        <dbReference type="Proteomes" id="UP001180020"/>
    </source>
</evidence>
<reference evidence="5" key="2">
    <citation type="submission" date="2023-06" db="EMBL/GenBank/DDBJ databases">
        <authorList>
            <person name="Ma L."/>
            <person name="Liu K.-W."/>
            <person name="Li Z."/>
            <person name="Hsiao Y.-Y."/>
            <person name="Qi Y."/>
            <person name="Fu T."/>
            <person name="Tang G."/>
            <person name="Zhang D."/>
            <person name="Sun W.-H."/>
            <person name="Liu D.-K."/>
            <person name="Li Y."/>
            <person name="Chen G.-Z."/>
            <person name="Liu X.-D."/>
            <person name="Liao X.-Y."/>
            <person name="Jiang Y.-T."/>
            <person name="Yu X."/>
            <person name="Hao Y."/>
            <person name="Huang J."/>
            <person name="Zhao X.-W."/>
            <person name="Ke S."/>
            <person name="Chen Y.-Y."/>
            <person name="Wu W.-L."/>
            <person name="Hsu J.-L."/>
            <person name="Lin Y.-F."/>
            <person name="Huang M.-D."/>
            <person name="Li C.-Y."/>
            <person name="Huang L."/>
            <person name="Wang Z.-W."/>
            <person name="Zhao X."/>
            <person name="Zhong W.-Y."/>
            <person name="Peng D.-H."/>
            <person name="Ahmad S."/>
            <person name="Lan S."/>
            <person name="Zhang J.-S."/>
            <person name="Tsai W.-C."/>
            <person name="Van De Peer Y."/>
            <person name="Liu Z.-J."/>
        </authorList>
    </citation>
    <scope>NUCLEOTIDE SEQUENCE</scope>
    <source>
        <strain evidence="5">CP</strain>
        <tissue evidence="5">Leaves</tissue>
    </source>
</reference>
<keyword evidence="3" id="KW-0949">S-adenosyl-L-methionine</keyword>
<dbReference type="EMBL" id="JAUJYO010000006">
    <property type="protein sequence ID" value="KAK1313691.1"/>
    <property type="molecule type" value="Genomic_DNA"/>
</dbReference>
<accession>A0AAV9EJN1</accession>
<evidence type="ECO:0000256" key="2">
    <source>
        <dbReference type="ARBA" id="ARBA00022679"/>
    </source>
</evidence>
<dbReference type="Proteomes" id="UP001180020">
    <property type="component" value="Unassembled WGS sequence"/>
</dbReference>
<dbReference type="GO" id="GO:0032259">
    <property type="term" value="P:methylation"/>
    <property type="evidence" value="ECO:0007669"/>
    <property type="project" value="UniProtKB-KW"/>
</dbReference>
<dbReference type="InterPro" id="IPR050600">
    <property type="entry name" value="SETD3_SETD6_MTase"/>
</dbReference>
<dbReference type="Gene3D" id="3.90.1420.10">
    <property type="entry name" value="Rubisco LSMT, substrate-binding domain"/>
    <property type="match status" value="1"/>
</dbReference>
<organism evidence="5 6">
    <name type="scientific">Acorus calamus</name>
    <name type="common">Sweet flag</name>
    <dbReference type="NCBI Taxonomy" id="4465"/>
    <lineage>
        <taxon>Eukaryota</taxon>
        <taxon>Viridiplantae</taxon>
        <taxon>Streptophyta</taxon>
        <taxon>Embryophyta</taxon>
        <taxon>Tracheophyta</taxon>
        <taxon>Spermatophyta</taxon>
        <taxon>Magnoliopsida</taxon>
        <taxon>Liliopsida</taxon>
        <taxon>Acoraceae</taxon>
        <taxon>Acorus</taxon>
    </lineage>
</organism>
<dbReference type="PANTHER" id="PTHR13271:SF113">
    <property type="entry name" value="[FRUCTOSE-BISPHOSPHATE ALDOLASE]-LYSINE N-METHYLTRANSFERASE, CHLOROPLASTIC"/>
    <property type="match status" value="1"/>
</dbReference>
<dbReference type="GO" id="GO:0016279">
    <property type="term" value="F:protein-lysine N-methyltransferase activity"/>
    <property type="evidence" value="ECO:0007669"/>
    <property type="project" value="TreeGrafter"/>
</dbReference>
<dbReference type="InterPro" id="IPR015353">
    <property type="entry name" value="Rubisco_LSMT_subst-bd"/>
</dbReference>
<dbReference type="PANTHER" id="PTHR13271">
    <property type="entry name" value="UNCHARACTERIZED PUTATIVE METHYLTRANSFERASE"/>
    <property type="match status" value="1"/>
</dbReference>
<proteinExistence type="predicted"/>
<dbReference type="SUPFAM" id="SSF81822">
    <property type="entry name" value="RuBisCo LSMT C-terminal, substrate-binding domain"/>
    <property type="match status" value="1"/>
</dbReference>
<comment type="caution">
    <text evidence="5">The sequence shown here is derived from an EMBL/GenBank/DDBJ whole genome shotgun (WGS) entry which is preliminary data.</text>
</comment>
<dbReference type="FunFam" id="3.90.1420.10:FF:000004">
    <property type="entry name" value="Ribulose-1,5 bisphosphate carboxylase/oxygenase large subunit N-methyltransferase, chloroplastic"/>
    <property type="match status" value="1"/>
</dbReference>
<gene>
    <name evidence="5" type="ORF">QJS10_CPA06g00440</name>
</gene>
<dbReference type="Pfam" id="PF09273">
    <property type="entry name" value="Rubis-subs-bind"/>
    <property type="match status" value="1"/>
</dbReference>
<keyword evidence="1" id="KW-0489">Methyltransferase</keyword>
<dbReference type="InterPro" id="IPR036464">
    <property type="entry name" value="Rubisco_LSMT_subst-bd_sf"/>
</dbReference>
<evidence type="ECO:0000313" key="5">
    <source>
        <dbReference type="EMBL" id="KAK1313691.1"/>
    </source>
</evidence>
<dbReference type="AlphaFoldDB" id="A0AAV9EJN1"/>
<sequence length="321" mass="35987">MASLHSLGRTSAVWRWLSENKATPASSTLVKPAAVLEGRRLVAQRDISPREKLWINPDTVAASDIGGIWAPKSGRPKLLSLSSSPERKEGPTLPRVLPIMQGVDKATTGKKFYKLHRLKGNEMLQLEFQVYIQYDLDKSNAEMALEFGLVESRPDRGVYTLMLDVPKSDPFYGDKVDIFESEGLKGTKYFDIVLGQALPHDMLPYLRLVALGGTDAFLLEESMFRNSIWGHLELPVSRANEELICLVIRDACKSALSVYHTTIAKLRESGNLSPRLEIAIGVREGEKKVLQQIDDIFKDRATQLDVLYYQERKDQRSGTGL</sequence>
<name>A0AAV9EJN1_ACOCL</name>
<evidence type="ECO:0000256" key="3">
    <source>
        <dbReference type="ARBA" id="ARBA00022691"/>
    </source>
</evidence>
<keyword evidence="2" id="KW-0808">Transferase</keyword>
<keyword evidence="6" id="KW-1185">Reference proteome</keyword>
<feature type="domain" description="Rubisco LSMT substrate-binding" evidence="4">
    <location>
        <begin position="166"/>
        <end position="290"/>
    </location>
</feature>